<feature type="compositionally biased region" description="Basic residues" evidence="1">
    <location>
        <begin position="283"/>
        <end position="297"/>
    </location>
</feature>
<dbReference type="EnsemblPlants" id="OGLUM03G06440.1">
    <property type="protein sequence ID" value="OGLUM03G06440.1"/>
    <property type="gene ID" value="OGLUM03G06440"/>
</dbReference>
<dbReference type="Gramene" id="OGLUM03G06440.1">
    <property type="protein sequence ID" value="OGLUM03G06440.1"/>
    <property type="gene ID" value="OGLUM03G06440"/>
</dbReference>
<dbReference type="AlphaFoldDB" id="A0A0D9Z357"/>
<feature type="region of interest" description="Disordered" evidence="1">
    <location>
        <begin position="95"/>
        <end position="148"/>
    </location>
</feature>
<dbReference type="Proteomes" id="UP000026961">
    <property type="component" value="Chromosome 3"/>
</dbReference>
<reference evidence="2" key="1">
    <citation type="submission" date="2015-04" db="UniProtKB">
        <authorList>
            <consortium name="EnsemblPlants"/>
        </authorList>
    </citation>
    <scope>IDENTIFICATION</scope>
</reference>
<feature type="region of interest" description="Disordered" evidence="1">
    <location>
        <begin position="165"/>
        <end position="439"/>
    </location>
</feature>
<name>A0A0D9Z357_9ORYZ</name>
<feature type="compositionally biased region" description="Basic residues" evidence="1">
    <location>
        <begin position="167"/>
        <end position="196"/>
    </location>
</feature>
<feature type="compositionally biased region" description="Basic and acidic residues" evidence="1">
    <location>
        <begin position="203"/>
        <end position="228"/>
    </location>
</feature>
<keyword evidence="3" id="KW-1185">Reference proteome</keyword>
<accession>A0A0D9Z357</accession>
<sequence>MPLYCKTTLRNMFTTPVNMYTTHPSRHVQSHCKLRRRRLHVCGLLCQRHLLLALAHLLRLLLLLRLLAVEVGGESPEREHERDALRPVELLVEEDDGEDLRERQEHGDHDAGEQRRRAGDEPHDAQVEQLPRHGVPGEDEVVVGRAEPERRRFPRHRLEVALDRHAEHAHRRARRAHHRLHLHHRRVGGRHPRRGPRAAPVPRRGDLDERDHQPGERRRADGLAEPRPVRPGGLPRRLPRRRPDAQHRRADGEQHDGVGRERREPEAHEEEREHGGEGQLRRQQQRRRGQRQRLRPQRVHEARHGVQPAEHGGGADEAPREEEVADPVPAAAVERHAQRRQQQRPAGDLERGGQPQPGPAVHEVDAEEERPAGAEEDEARAEYDQQRRPGPRRRRRIAAAGGRPLASRHRLAGLFHGCRSSTGSGTSSSNGGHDQMKQC</sequence>
<evidence type="ECO:0000256" key="1">
    <source>
        <dbReference type="SAM" id="MobiDB-lite"/>
    </source>
</evidence>
<feature type="compositionally biased region" description="Basic and acidic residues" evidence="1">
    <location>
        <begin position="313"/>
        <end position="322"/>
    </location>
</feature>
<organism evidence="2">
    <name type="scientific">Oryza glumipatula</name>
    <dbReference type="NCBI Taxonomy" id="40148"/>
    <lineage>
        <taxon>Eukaryota</taxon>
        <taxon>Viridiplantae</taxon>
        <taxon>Streptophyta</taxon>
        <taxon>Embryophyta</taxon>
        <taxon>Tracheophyta</taxon>
        <taxon>Spermatophyta</taxon>
        <taxon>Magnoliopsida</taxon>
        <taxon>Liliopsida</taxon>
        <taxon>Poales</taxon>
        <taxon>Poaceae</taxon>
        <taxon>BOP clade</taxon>
        <taxon>Oryzoideae</taxon>
        <taxon>Oryzeae</taxon>
        <taxon>Oryzinae</taxon>
        <taxon>Oryza</taxon>
    </lineage>
</organism>
<protein>
    <submittedName>
        <fullName evidence="2">Uncharacterized protein</fullName>
    </submittedName>
</protein>
<reference evidence="2" key="2">
    <citation type="submission" date="2018-05" db="EMBL/GenBank/DDBJ databases">
        <title>OgluRS3 (Oryza glumaepatula Reference Sequence Version 3).</title>
        <authorList>
            <person name="Zhang J."/>
            <person name="Kudrna D."/>
            <person name="Lee S."/>
            <person name="Talag J."/>
            <person name="Welchert J."/>
            <person name="Wing R.A."/>
        </authorList>
    </citation>
    <scope>NUCLEOTIDE SEQUENCE [LARGE SCALE GENOMIC DNA]</scope>
</reference>
<evidence type="ECO:0000313" key="2">
    <source>
        <dbReference type="EnsemblPlants" id="OGLUM03G06440.1"/>
    </source>
</evidence>
<feature type="compositionally biased region" description="Low complexity" evidence="1">
    <location>
        <begin position="420"/>
        <end position="432"/>
    </location>
</feature>
<dbReference type="HOGENOM" id="CLU_624657_0_0_1"/>
<feature type="compositionally biased region" description="Basic and acidic residues" evidence="1">
    <location>
        <begin position="241"/>
        <end position="280"/>
    </location>
</feature>
<evidence type="ECO:0000313" key="3">
    <source>
        <dbReference type="Proteomes" id="UP000026961"/>
    </source>
</evidence>
<proteinExistence type="predicted"/>
<feature type="compositionally biased region" description="Basic and acidic residues" evidence="1">
    <location>
        <begin position="100"/>
        <end position="126"/>
    </location>
</feature>